<feature type="non-terminal residue" evidence="2">
    <location>
        <position position="230"/>
    </location>
</feature>
<dbReference type="Pfam" id="PF00873">
    <property type="entry name" value="ACR_tran"/>
    <property type="match status" value="1"/>
</dbReference>
<organism evidence="2">
    <name type="scientific">mine drainage metagenome</name>
    <dbReference type="NCBI Taxonomy" id="410659"/>
    <lineage>
        <taxon>unclassified sequences</taxon>
        <taxon>metagenomes</taxon>
        <taxon>ecological metagenomes</taxon>
    </lineage>
</organism>
<name>T1BXM2_9ZZZZ</name>
<accession>T1BXM2</accession>
<feature type="transmembrane region" description="Helical" evidence="1">
    <location>
        <begin position="89"/>
        <end position="110"/>
    </location>
</feature>
<dbReference type="GO" id="GO:0042910">
    <property type="term" value="F:xenobiotic transmembrane transporter activity"/>
    <property type="evidence" value="ECO:0007669"/>
    <property type="project" value="TreeGrafter"/>
</dbReference>
<dbReference type="EMBL" id="AUZY01005618">
    <property type="protein sequence ID" value="EQD57929.1"/>
    <property type="molecule type" value="Genomic_DNA"/>
</dbReference>
<keyword evidence="1" id="KW-0472">Membrane</keyword>
<reference evidence="2" key="1">
    <citation type="submission" date="2013-08" db="EMBL/GenBank/DDBJ databases">
        <authorList>
            <person name="Mendez C."/>
            <person name="Richter M."/>
            <person name="Ferrer M."/>
            <person name="Sanchez J."/>
        </authorList>
    </citation>
    <scope>NUCLEOTIDE SEQUENCE</scope>
</reference>
<evidence type="ECO:0000256" key="1">
    <source>
        <dbReference type="SAM" id="Phobius"/>
    </source>
</evidence>
<keyword evidence="1" id="KW-1133">Transmembrane helix</keyword>
<feature type="transmembrane region" description="Helical" evidence="1">
    <location>
        <begin position="25"/>
        <end position="54"/>
    </location>
</feature>
<proteinExistence type="predicted"/>
<feature type="non-terminal residue" evidence="2">
    <location>
        <position position="1"/>
    </location>
</feature>
<reference evidence="2" key="2">
    <citation type="journal article" date="2014" name="ISME J.">
        <title>Microbial stratification in low pH oxic and suboxic macroscopic growths along an acid mine drainage.</title>
        <authorList>
            <person name="Mendez-Garcia C."/>
            <person name="Mesa V."/>
            <person name="Sprenger R.R."/>
            <person name="Richter M."/>
            <person name="Diez M.S."/>
            <person name="Solano J."/>
            <person name="Bargiela R."/>
            <person name="Golyshina O.V."/>
            <person name="Manteca A."/>
            <person name="Ramos J.L."/>
            <person name="Gallego J.R."/>
            <person name="Llorente I."/>
            <person name="Martins Dos Santos V.A."/>
            <person name="Jensen O.N."/>
            <person name="Pelaez A.I."/>
            <person name="Sanchez J."/>
            <person name="Ferrer M."/>
        </authorList>
    </citation>
    <scope>NUCLEOTIDE SEQUENCE</scope>
</reference>
<dbReference type="AlphaFoldDB" id="T1BXM2"/>
<gene>
    <name evidence="2" type="ORF">B1B_08584</name>
</gene>
<evidence type="ECO:0000313" key="2">
    <source>
        <dbReference type="EMBL" id="EQD57929.1"/>
    </source>
</evidence>
<keyword evidence="1" id="KW-0812">Transmembrane</keyword>
<dbReference type="Gene3D" id="3.30.70.1430">
    <property type="entry name" value="Multidrug efflux transporter AcrB pore domain"/>
    <property type="match status" value="1"/>
</dbReference>
<protein>
    <submittedName>
        <fullName evidence="2">Cation efflux protein</fullName>
    </submittedName>
</protein>
<dbReference type="Gene3D" id="1.20.1640.10">
    <property type="entry name" value="Multidrug efflux transporter AcrB transmembrane domain"/>
    <property type="match status" value="2"/>
</dbReference>
<dbReference type="InterPro" id="IPR001036">
    <property type="entry name" value="Acrflvin-R"/>
</dbReference>
<comment type="caution">
    <text evidence="2">The sequence shown here is derived from an EMBL/GenBank/DDBJ whole genome shotgun (WGS) entry which is preliminary data.</text>
</comment>
<dbReference type="GO" id="GO:0005886">
    <property type="term" value="C:plasma membrane"/>
    <property type="evidence" value="ECO:0007669"/>
    <property type="project" value="TreeGrafter"/>
</dbReference>
<dbReference type="PANTHER" id="PTHR32063">
    <property type="match status" value="1"/>
</dbReference>
<sequence>TDCHGNTGDDCCLLPSSFSGGLVHFLFWPLGISVIGANIVSVILSLLLIPWLVILTHRFGKSKKEKIIPPLPLYLEKVFDRYRIFLDHLLVHPAKALLAITFLLLLLLPLGRSVPQSLYPEVDAGQFKIFVHFPGGSRLSVSRKESIAIDHLIRASLPPNTVTAIVSNIGIKSGWSSIFNPNAGTDTAVIDVALVSKNHRHYSTAQAIKHLEPIVRKHFENTIFLFKASG</sequence>
<dbReference type="PANTHER" id="PTHR32063:SF24">
    <property type="entry name" value="CATION EFFLUX SYSTEM (ACRB_ACRD_ACRF FAMILY)"/>
    <property type="match status" value="1"/>
</dbReference>